<feature type="compositionally biased region" description="Low complexity" evidence="1">
    <location>
        <begin position="62"/>
        <end position="84"/>
    </location>
</feature>
<organism evidence="3 4">
    <name type="scientific">Micromonospora inositola</name>
    <dbReference type="NCBI Taxonomy" id="47865"/>
    <lineage>
        <taxon>Bacteria</taxon>
        <taxon>Bacillati</taxon>
        <taxon>Actinomycetota</taxon>
        <taxon>Actinomycetes</taxon>
        <taxon>Micromonosporales</taxon>
        <taxon>Micromonosporaceae</taxon>
        <taxon>Micromonospora</taxon>
    </lineage>
</organism>
<dbReference type="Proteomes" id="UP000198221">
    <property type="component" value="Chromosome I"/>
</dbReference>
<feature type="compositionally biased region" description="Low complexity" evidence="1">
    <location>
        <begin position="234"/>
        <end position="260"/>
    </location>
</feature>
<reference evidence="4" key="1">
    <citation type="submission" date="2016-06" db="EMBL/GenBank/DDBJ databases">
        <authorList>
            <person name="Varghese N."/>
            <person name="Submissions Spin"/>
        </authorList>
    </citation>
    <scope>NUCLEOTIDE SEQUENCE [LARGE SCALE GENOMIC DNA]</scope>
    <source>
        <strain evidence="4">DSM 43819</strain>
    </source>
</reference>
<keyword evidence="2" id="KW-0812">Transmembrane</keyword>
<feature type="region of interest" description="Disordered" evidence="1">
    <location>
        <begin position="118"/>
        <end position="170"/>
    </location>
</feature>
<keyword evidence="2" id="KW-0472">Membrane</keyword>
<evidence type="ECO:0000256" key="2">
    <source>
        <dbReference type="SAM" id="Phobius"/>
    </source>
</evidence>
<dbReference type="AlphaFoldDB" id="A0A1C5JCB1"/>
<sequence length="271" mass="26676">MRGFPLSFRRSDGPADRAESERLLNAAWHGRPPAAEADPLRHLLAAAAAPANPGEMSGEEQALAAFRAARAAPATASAPAPSSAPRRRRLRVGAAAWVAGLAATATAGVAFAAVSLDRPEQPTSPPAPTTPGSSSASPSRTASADPTGGPTATPSAGSGPATTGGPGRPAGVAQLTGLCRAYLAKSASQRARALETPAFADLVAAAGGAARVEAYCDRLVPEKQPKASPDARPTRSTGPASAPTAASASTSSPARTPAAGRTGKPSTGADG</sequence>
<proteinExistence type="predicted"/>
<keyword evidence="2" id="KW-1133">Transmembrane helix</keyword>
<feature type="transmembrane region" description="Helical" evidence="2">
    <location>
        <begin position="94"/>
        <end position="116"/>
    </location>
</feature>
<accession>A0A1C5JCB1</accession>
<protein>
    <submittedName>
        <fullName evidence="3">Uncharacterized protein</fullName>
    </submittedName>
</protein>
<evidence type="ECO:0000313" key="3">
    <source>
        <dbReference type="EMBL" id="SCG68205.1"/>
    </source>
</evidence>
<gene>
    <name evidence="3" type="ORF">GA0070613_4420</name>
</gene>
<feature type="region of interest" description="Disordered" evidence="1">
    <location>
        <begin position="220"/>
        <end position="271"/>
    </location>
</feature>
<name>A0A1C5JCB1_9ACTN</name>
<feature type="region of interest" description="Disordered" evidence="1">
    <location>
        <begin position="49"/>
        <end position="87"/>
    </location>
</feature>
<keyword evidence="4" id="KW-1185">Reference proteome</keyword>
<dbReference type="EMBL" id="LT607754">
    <property type="protein sequence ID" value="SCG68205.1"/>
    <property type="molecule type" value="Genomic_DNA"/>
</dbReference>
<evidence type="ECO:0000313" key="4">
    <source>
        <dbReference type="Proteomes" id="UP000198221"/>
    </source>
</evidence>
<feature type="compositionally biased region" description="Low complexity" evidence="1">
    <location>
        <begin position="130"/>
        <end position="161"/>
    </location>
</feature>
<evidence type="ECO:0000256" key="1">
    <source>
        <dbReference type="SAM" id="MobiDB-lite"/>
    </source>
</evidence>